<keyword evidence="5 7" id="KW-1133">Transmembrane helix</keyword>
<keyword evidence="4 7" id="KW-0812">Transmembrane</keyword>
<feature type="transmembrane region" description="Helical" evidence="7">
    <location>
        <begin position="74"/>
        <end position="95"/>
    </location>
</feature>
<evidence type="ECO:0000256" key="4">
    <source>
        <dbReference type="ARBA" id="ARBA00022692"/>
    </source>
</evidence>
<keyword evidence="2 7" id="KW-0813">Transport</keyword>
<comment type="caution">
    <text evidence="9">The sequence shown here is derived from an EMBL/GenBank/DDBJ whole genome shotgun (WGS) entry which is preliminary data.</text>
</comment>
<gene>
    <name evidence="9" type="ORF">K8V32_05090</name>
</gene>
<evidence type="ECO:0000256" key="7">
    <source>
        <dbReference type="RuleBase" id="RU363032"/>
    </source>
</evidence>
<comment type="similarity">
    <text evidence="7">Belongs to the binding-protein-dependent transport system permease family.</text>
</comment>
<evidence type="ECO:0000256" key="3">
    <source>
        <dbReference type="ARBA" id="ARBA00022475"/>
    </source>
</evidence>
<dbReference type="InterPro" id="IPR035906">
    <property type="entry name" value="MetI-like_sf"/>
</dbReference>
<dbReference type="GO" id="GO:0055085">
    <property type="term" value="P:transmembrane transport"/>
    <property type="evidence" value="ECO:0007669"/>
    <property type="project" value="InterPro"/>
</dbReference>
<sequence>MKIEILRRVGISLLVAIALSAVIFAAVRLLPGDPASSSQPPVQHYFQWLAGMIQTDFGVSQTGRPASEVLAATLPYSLALLAAAVIIATTLGLWIGTASARRQVTRVKHPTGWISLMLTAVPEFIVGIVLLGIFATLVVPILPTGSAVETPWWETLLQWMLPLLTLVLVATPYMVRVTRSALVTALDSDAIEMARLRGVSEHVVVHAHAMPLTIGAIAHGVAMQLTWLISGLVVIEYLFQYPGVGQVLVNAVRTGDVQVVQAIVLVVLLVCIMVHLLAQVVEILANPRFRSTT</sequence>
<feature type="transmembrane region" description="Helical" evidence="7">
    <location>
        <begin position="156"/>
        <end position="175"/>
    </location>
</feature>
<dbReference type="AlphaFoldDB" id="A0A921K737"/>
<evidence type="ECO:0000313" key="9">
    <source>
        <dbReference type="EMBL" id="HJF14167.1"/>
    </source>
</evidence>
<accession>A0A921K737</accession>
<evidence type="ECO:0000256" key="6">
    <source>
        <dbReference type="ARBA" id="ARBA00023136"/>
    </source>
</evidence>
<dbReference type="PROSITE" id="PS50928">
    <property type="entry name" value="ABC_TM1"/>
    <property type="match status" value="1"/>
</dbReference>
<dbReference type="Gene3D" id="1.10.3720.10">
    <property type="entry name" value="MetI-like"/>
    <property type="match status" value="1"/>
</dbReference>
<dbReference type="PANTHER" id="PTHR43163">
    <property type="entry name" value="DIPEPTIDE TRANSPORT SYSTEM PERMEASE PROTEIN DPPB-RELATED"/>
    <property type="match status" value="1"/>
</dbReference>
<feature type="domain" description="ABC transmembrane type-1" evidence="8">
    <location>
        <begin position="74"/>
        <end position="278"/>
    </location>
</feature>
<keyword evidence="6 7" id="KW-0472">Membrane</keyword>
<evidence type="ECO:0000259" key="8">
    <source>
        <dbReference type="PROSITE" id="PS50928"/>
    </source>
</evidence>
<dbReference type="InterPro" id="IPR000515">
    <property type="entry name" value="MetI-like"/>
</dbReference>
<dbReference type="SUPFAM" id="SSF161098">
    <property type="entry name" value="MetI-like"/>
    <property type="match status" value="1"/>
</dbReference>
<evidence type="ECO:0000313" key="10">
    <source>
        <dbReference type="Proteomes" id="UP000703315"/>
    </source>
</evidence>
<protein>
    <submittedName>
        <fullName evidence="9">ABC transporter permease</fullName>
    </submittedName>
</protein>
<reference evidence="9" key="2">
    <citation type="submission" date="2021-09" db="EMBL/GenBank/DDBJ databases">
        <authorList>
            <person name="Gilroy R."/>
        </authorList>
    </citation>
    <scope>NUCLEOTIDE SEQUENCE</scope>
    <source>
        <strain evidence="9">ChiHjej13B12-14962</strain>
    </source>
</reference>
<proteinExistence type="inferred from homology"/>
<feature type="transmembrane region" description="Helical" evidence="7">
    <location>
        <begin position="216"/>
        <end position="239"/>
    </location>
</feature>
<dbReference type="GO" id="GO:0005886">
    <property type="term" value="C:plasma membrane"/>
    <property type="evidence" value="ECO:0007669"/>
    <property type="project" value="UniProtKB-SubCell"/>
</dbReference>
<evidence type="ECO:0000256" key="2">
    <source>
        <dbReference type="ARBA" id="ARBA00022448"/>
    </source>
</evidence>
<dbReference type="RefSeq" id="WP_303903870.1">
    <property type="nucleotide sequence ID" value="NZ_DYXC01000064.1"/>
</dbReference>
<comment type="subcellular location">
    <subcellularLocation>
        <location evidence="1 7">Cell membrane</location>
        <topology evidence="1 7">Multi-pass membrane protein</topology>
    </subcellularLocation>
</comment>
<name>A0A921K737_9MICC</name>
<dbReference type="Proteomes" id="UP000703315">
    <property type="component" value="Unassembled WGS sequence"/>
</dbReference>
<dbReference type="EMBL" id="DYXC01000064">
    <property type="protein sequence ID" value="HJF14167.1"/>
    <property type="molecule type" value="Genomic_DNA"/>
</dbReference>
<dbReference type="CDD" id="cd06261">
    <property type="entry name" value="TM_PBP2"/>
    <property type="match status" value="1"/>
</dbReference>
<dbReference type="Pfam" id="PF00528">
    <property type="entry name" value="BPD_transp_1"/>
    <property type="match status" value="1"/>
</dbReference>
<feature type="transmembrane region" description="Helical" evidence="7">
    <location>
        <begin position="259"/>
        <end position="281"/>
    </location>
</feature>
<evidence type="ECO:0000256" key="5">
    <source>
        <dbReference type="ARBA" id="ARBA00022989"/>
    </source>
</evidence>
<feature type="transmembrane region" description="Helical" evidence="7">
    <location>
        <begin position="12"/>
        <end position="30"/>
    </location>
</feature>
<keyword evidence="3" id="KW-1003">Cell membrane</keyword>
<dbReference type="PANTHER" id="PTHR43163:SF6">
    <property type="entry name" value="DIPEPTIDE TRANSPORT SYSTEM PERMEASE PROTEIN DPPB-RELATED"/>
    <property type="match status" value="1"/>
</dbReference>
<reference evidence="9" key="1">
    <citation type="journal article" date="2021" name="PeerJ">
        <title>Extensive microbial diversity within the chicken gut microbiome revealed by metagenomics and culture.</title>
        <authorList>
            <person name="Gilroy R."/>
            <person name="Ravi A."/>
            <person name="Getino M."/>
            <person name="Pursley I."/>
            <person name="Horton D.L."/>
            <person name="Alikhan N.F."/>
            <person name="Baker D."/>
            <person name="Gharbi K."/>
            <person name="Hall N."/>
            <person name="Watson M."/>
            <person name="Adriaenssens E.M."/>
            <person name="Foster-Nyarko E."/>
            <person name="Jarju S."/>
            <person name="Secka A."/>
            <person name="Antonio M."/>
            <person name="Oren A."/>
            <person name="Chaudhuri R.R."/>
            <person name="La Ragione R."/>
            <person name="Hildebrand F."/>
            <person name="Pallen M.J."/>
        </authorList>
    </citation>
    <scope>NUCLEOTIDE SEQUENCE</scope>
    <source>
        <strain evidence="9">ChiHjej13B12-14962</strain>
    </source>
</reference>
<evidence type="ECO:0000256" key="1">
    <source>
        <dbReference type="ARBA" id="ARBA00004651"/>
    </source>
</evidence>
<feature type="transmembrane region" description="Helical" evidence="7">
    <location>
        <begin position="116"/>
        <end position="141"/>
    </location>
</feature>
<organism evidence="9 10">
    <name type="scientific">Enteractinococcus helveticum</name>
    <dbReference type="NCBI Taxonomy" id="1837282"/>
    <lineage>
        <taxon>Bacteria</taxon>
        <taxon>Bacillati</taxon>
        <taxon>Actinomycetota</taxon>
        <taxon>Actinomycetes</taxon>
        <taxon>Micrococcales</taxon>
        <taxon>Micrococcaceae</taxon>
    </lineage>
</organism>